<keyword evidence="2 7" id="KW-0732">Signal</keyword>
<dbReference type="SUPFAM" id="SSF50494">
    <property type="entry name" value="Trypsin-like serine proteases"/>
    <property type="match status" value="1"/>
</dbReference>
<keyword evidence="3 6" id="KW-0378">Hydrolase</keyword>
<evidence type="ECO:0000313" key="10">
    <source>
        <dbReference type="Proteomes" id="UP001205998"/>
    </source>
</evidence>
<evidence type="ECO:0000256" key="2">
    <source>
        <dbReference type="ARBA" id="ARBA00022729"/>
    </source>
</evidence>
<evidence type="ECO:0000256" key="7">
    <source>
        <dbReference type="SAM" id="SignalP"/>
    </source>
</evidence>
<dbReference type="InterPro" id="IPR043504">
    <property type="entry name" value="Peptidase_S1_PA_chymotrypsin"/>
</dbReference>
<dbReference type="PROSITE" id="PS00134">
    <property type="entry name" value="TRYPSIN_HIS"/>
    <property type="match status" value="1"/>
</dbReference>
<feature type="domain" description="Peptidase S1" evidence="8">
    <location>
        <begin position="26"/>
        <end position="255"/>
    </location>
</feature>
<evidence type="ECO:0000256" key="3">
    <source>
        <dbReference type="ARBA" id="ARBA00022801"/>
    </source>
</evidence>
<gene>
    <name evidence="9" type="ORF">C0J50_18894</name>
</gene>
<dbReference type="PANTHER" id="PTHR24271">
    <property type="entry name" value="KALLIKREIN-RELATED"/>
    <property type="match status" value="1"/>
</dbReference>
<keyword evidence="4 6" id="KW-0720">Serine protease</keyword>
<dbReference type="InterPro" id="IPR033116">
    <property type="entry name" value="TRYPSIN_SER"/>
</dbReference>
<protein>
    <submittedName>
        <fullName evidence="9">Arginine esterase-like</fullName>
    </submittedName>
</protein>
<dbReference type="GO" id="GO:0004252">
    <property type="term" value="F:serine-type endopeptidase activity"/>
    <property type="evidence" value="ECO:0007669"/>
    <property type="project" value="InterPro"/>
</dbReference>
<dbReference type="EMBL" id="MU551632">
    <property type="protein sequence ID" value="KAI5621485.1"/>
    <property type="molecule type" value="Genomic_DNA"/>
</dbReference>
<reference evidence="9" key="1">
    <citation type="submission" date="2018-07" db="EMBL/GenBank/DDBJ databases">
        <title>Comparative genomics of catfishes provides insights into carnivory and benthic adaptation.</title>
        <authorList>
            <person name="Zhang Y."/>
            <person name="Wang D."/>
            <person name="Peng Z."/>
            <person name="Zheng S."/>
            <person name="Shao F."/>
            <person name="Tao W."/>
        </authorList>
    </citation>
    <scope>NUCLEOTIDE SEQUENCE</scope>
    <source>
        <strain evidence="9">Chongqing</strain>
    </source>
</reference>
<accession>A0AAD5ASS5</accession>
<evidence type="ECO:0000256" key="5">
    <source>
        <dbReference type="ARBA" id="ARBA00023157"/>
    </source>
</evidence>
<dbReference type="InterPro" id="IPR018114">
    <property type="entry name" value="TRYPSIN_HIS"/>
</dbReference>
<dbReference type="Gene3D" id="2.40.10.10">
    <property type="entry name" value="Trypsin-like serine proteases"/>
    <property type="match status" value="1"/>
</dbReference>
<dbReference type="CDD" id="cd00190">
    <property type="entry name" value="Tryp_SPc"/>
    <property type="match status" value="1"/>
</dbReference>
<organism evidence="9 10">
    <name type="scientific">Silurus asotus</name>
    <name type="common">Amur catfish</name>
    <name type="synonym">Parasilurus asotus</name>
    <dbReference type="NCBI Taxonomy" id="30991"/>
    <lineage>
        <taxon>Eukaryota</taxon>
        <taxon>Metazoa</taxon>
        <taxon>Chordata</taxon>
        <taxon>Craniata</taxon>
        <taxon>Vertebrata</taxon>
        <taxon>Euteleostomi</taxon>
        <taxon>Actinopterygii</taxon>
        <taxon>Neopterygii</taxon>
        <taxon>Teleostei</taxon>
        <taxon>Ostariophysi</taxon>
        <taxon>Siluriformes</taxon>
        <taxon>Siluridae</taxon>
        <taxon>Silurus</taxon>
    </lineage>
</organism>
<dbReference type="PROSITE" id="PS50240">
    <property type="entry name" value="TRYPSIN_DOM"/>
    <property type="match status" value="1"/>
</dbReference>
<evidence type="ECO:0000256" key="1">
    <source>
        <dbReference type="ARBA" id="ARBA00022670"/>
    </source>
</evidence>
<dbReference type="PANTHER" id="PTHR24271:SF87">
    <property type="entry name" value="ARGININE ESTERASE-LIKE-RELATED"/>
    <property type="match status" value="1"/>
</dbReference>
<dbReference type="Proteomes" id="UP001205998">
    <property type="component" value="Unassembled WGS sequence"/>
</dbReference>
<feature type="chain" id="PRO_5042099400" evidence="7">
    <location>
        <begin position="24"/>
        <end position="258"/>
    </location>
</feature>
<sequence>MKTLHILLLSAASCIIAFTAAHGEEIINGQKAEKNSLQFMVSVQKNKKHQCGGFLIHQSFVLTAAHCKISLSELSVVLGTHNINPQNKNLSRYAVKSMHTHESYVKSPGNGYDIMLLKLAEKVKVNNEVKIAKIPIKRRKIKPNTKCQVAGWGKTEKTEKSVNNLLVTNVSTIDIEICKKKWKKVLKLPRNVLCAGGYKTDKGACQGDSGGPLVCSGEAVGIVSFNKNKNCTYPDVPNVYTDIAPYATWIKNVINKNA</sequence>
<evidence type="ECO:0000313" key="9">
    <source>
        <dbReference type="EMBL" id="KAI5621485.1"/>
    </source>
</evidence>
<keyword evidence="5" id="KW-1015">Disulfide bond</keyword>
<feature type="signal peptide" evidence="7">
    <location>
        <begin position="1"/>
        <end position="23"/>
    </location>
</feature>
<dbReference type="InterPro" id="IPR001314">
    <property type="entry name" value="Peptidase_S1A"/>
</dbReference>
<dbReference type="InterPro" id="IPR001254">
    <property type="entry name" value="Trypsin_dom"/>
</dbReference>
<proteinExistence type="predicted"/>
<dbReference type="AlphaFoldDB" id="A0AAD5ASS5"/>
<evidence type="ECO:0000256" key="4">
    <source>
        <dbReference type="ARBA" id="ARBA00022825"/>
    </source>
</evidence>
<name>A0AAD5ASS5_SILAS</name>
<dbReference type="PRINTS" id="PR00722">
    <property type="entry name" value="CHYMOTRYPSIN"/>
</dbReference>
<dbReference type="SMART" id="SM00020">
    <property type="entry name" value="Tryp_SPc"/>
    <property type="match status" value="1"/>
</dbReference>
<evidence type="ECO:0000259" key="8">
    <source>
        <dbReference type="PROSITE" id="PS50240"/>
    </source>
</evidence>
<keyword evidence="1 6" id="KW-0645">Protease</keyword>
<evidence type="ECO:0000256" key="6">
    <source>
        <dbReference type="RuleBase" id="RU363034"/>
    </source>
</evidence>
<dbReference type="PROSITE" id="PS00135">
    <property type="entry name" value="TRYPSIN_SER"/>
    <property type="match status" value="1"/>
</dbReference>
<dbReference type="FunFam" id="2.40.10.10:FF:000120">
    <property type="entry name" value="Putative serine protease"/>
    <property type="match status" value="1"/>
</dbReference>
<keyword evidence="10" id="KW-1185">Reference proteome</keyword>
<dbReference type="GO" id="GO:0006508">
    <property type="term" value="P:proteolysis"/>
    <property type="evidence" value="ECO:0007669"/>
    <property type="project" value="UniProtKB-KW"/>
</dbReference>
<comment type="caution">
    <text evidence="9">The sequence shown here is derived from an EMBL/GenBank/DDBJ whole genome shotgun (WGS) entry which is preliminary data.</text>
</comment>
<dbReference type="InterPro" id="IPR009003">
    <property type="entry name" value="Peptidase_S1_PA"/>
</dbReference>
<dbReference type="Pfam" id="PF00089">
    <property type="entry name" value="Trypsin"/>
    <property type="match status" value="1"/>
</dbReference>